<evidence type="ECO:0000256" key="4">
    <source>
        <dbReference type="ARBA" id="ARBA00022660"/>
    </source>
</evidence>
<organism evidence="19 20">
    <name type="scientific">Acidithrix ferrooxidans</name>
    <dbReference type="NCBI Taxonomy" id="1280514"/>
    <lineage>
        <taxon>Bacteria</taxon>
        <taxon>Bacillati</taxon>
        <taxon>Actinomycetota</taxon>
        <taxon>Acidimicrobiia</taxon>
        <taxon>Acidimicrobiales</taxon>
        <taxon>Acidimicrobiaceae</taxon>
        <taxon>Acidithrix</taxon>
    </lineage>
</organism>
<comment type="catalytic activity">
    <reaction evidence="13 15">
        <text>4 Fe(II)-[cytochrome c] + O2 + 8 H(+)(in) = 4 Fe(III)-[cytochrome c] + 2 H2O + 4 H(+)(out)</text>
        <dbReference type="Rhea" id="RHEA:11436"/>
        <dbReference type="Rhea" id="RHEA-COMP:10350"/>
        <dbReference type="Rhea" id="RHEA-COMP:14399"/>
        <dbReference type="ChEBI" id="CHEBI:15377"/>
        <dbReference type="ChEBI" id="CHEBI:15378"/>
        <dbReference type="ChEBI" id="CHEBI:15379"/>
        <dbReference type="ChEBI" id="CHEBI:29033"/>
        <dbReference type="ChEBI" id="CHEBI:29034"/>
        <dbReference type="EC" id="7.1.1.9"/>
    </reaction>
</comment>
<evidence type="ECO:0000256" key="16">
    <source>
        <dbReference type="SAM" id="Phobius"/>
    </source>
</evidence>
<keyword evidence="8 14" id="KW-0249">Electron transport</keyword>
<keyword evidence="10 15" id="KW-0186">Copper</keyword>
<feature type="domain" description="Cytochrome oxidase subunit II transmembrane region profile" evidence="18">
    <location>
        <begin position="41"/>
        <end position="136"/>
    </location>
</feature>
<comment type="function">
    <text evidence="12 15">Subunits I and II form the functional core of the enzyme complex. Electrons originating in cytochrome c are transferred via heme a and Cu(A) to the binuclear center formed by heme a3 and Cu(B).</text>
</comment>
<dbReference type="SUPFAM" id="SSF81464">
    <property type="entry name" value="Cytochrome c oxidase subunit II-like, transmembrane region"/>
    <property type="match status" value="1"/>
</dbReference>
<dbReference type="STRING" id="1280514.AXFE_11150"/>
<dbReference type="PANTHER" id="PTHR22888:SF9">
    <property type="entry name" value="CYTOCHROME C OXIDASE SUBUNIT 2"/>
    <property type="match status" value="1"/>
</dbReference>
<dbReference type="PROSITE" id="PS50999">
    <property type="entry name" value="COX2_TM"/>
    <property type="match status" value="1"/>
</dbReference>
<dbReference type="GO" id="GO:0004129">
    <property type="term" value="F:cytochrome-c oxidase activity"/>
    <property type="evidence" value="ECO:0007669"/>
    <property type="project" value="UniProtKB-EC"/>
</dbReference>
<evidence type="ECO:0000256" key="6">
    <source>
        <dbReference type="ARBA" id="ARBA00022723"/>
    </source>
</evidence>
<evidence type="ECO:0000256" key="11">
    <source>
        <dbReference type="ARBA" id="ARBA00023136"/>
    </source>
</evidence>
<evidence type="ECO:0000256" key="2">
    <source>
        <dbReference type="ARBA" id="ARBA00007866"/>
    </source>
</evidence>
<evidence type="ECO:0000259" key="17">
    <source>
        <dbReference type="PROSITE" id="PS50857"/>
    </source>
</evidence>
<dbReference type="PROSITE" id="PS00078">
    <property type="entry name" value="COX2"/>
    <property type="match status" value="1"/>
</dbReference>
<keyword evidence="4 14" id="KW-0679">Respiratory chain</keyword>
<evidence type="ECO:0000313" key="19">
    <source>
        <dbReference type="EMBL" id="KJF18018.1"/>
    </source>
</evidence>
<dbReference type="NCBIfam" id="TIGR02866">
    <property type="entry name" value="CoxB"/>
    <property type="match status" value="1"/>
</dbReference>
<sequence>MNSYKRESAFDETSEALDGSGVPLKRTRTLGTLALGGLILSACGPTFGAFRGATTQGQSMFHLYQGFFYTAIAVGAITFSGLLYVVLRFRRRTDTIPHQRHSNVPIEVIYTVIPTLIVIALFVFTVRSENKITAVSSTPNVSVKVTAFQWGWRFTYANGVSIVSQGANYPQLVLPETETTKITLVSQDVVHGFYIPAFNFSRYALPGVTNYFDFNPTTTGTFVGRCSQLCGLYHGEMLFSVRVVTPAQFQSWLTQQKAATA</sequence>
<dbReference type="GO" id="GO:0016491">
    <property type="term" value="F:oxidoreductase activity"/>
    <property type="evidence" value="ECO:0007669"/>
    <property type="project" value="UniProtKB-KW"/>
</dbReference>
<protein>
    <recommendedName>
        <fullName evidence="15">Cytochrome c oxidase subunit 2</fullName>
        <ecNumber evidence="15">7.1.1.9</ecNumber>
    </recommendedName>
</protein>
<evidence type="ECO:0000256" key="3">
    <source>
        <dbReference type="ARBA" id="ARBA00022448"/>
    </source>
</evidence>
<dbReference type="PRINTS" id="PR01166">
    <property type="entry name" value="CYCOXIDASEII"/>
</dbReference>
<dbReference type="InterPro" id="IPR008972">
    <property type="entry name" value="Cupredoxin"/>
</dbReference>
<comment type="subcellular location">
    <subcellularLocation>
        <location evidence="14">Cell membrane</location>
        <topology evidence="14">Multi-pass membrane protein</topology>
    </subcellularLocation>
    <subcellularLocation>
        <location evidence="1">Membrane</location>
        <topology evidence="1">Multi-pass membrane protein</topology>
    </subcellularLocation>
</comment>
<gene>
    <name evidence="19" type="primary">ctaC1</name>
    <name evidence="19" type="ORF">AXFE_11150</name>
</gene>
<keyword evidence="9 16" id="KW-1133">Transmembrane helix</keyword>
<keyword evidence="5 14" id="KW-0812">Transmembrane</keyword>
<evidence type="ECO:0000256" key="8">
    <source>
        <dbReference type="ARBA" id="ARBA00022982"/>
    </source>
</evidence>
<comment type="similarity">
    <text evidence="2 14">Belongs to the cytochrome c oxidase subunit 2 family.</text>
</comment>
<keyword evidence="11 16" id="KW-0472">Membrane</keyword>
<dbReference type="InterPro" id="IPR001505">
    <property type="entry name" value="Copper_CuA"/>
</dbReference>
<keyword evidence="19" id="KW-0560">Oxidoreductase</keyword>
<keyword evidence="3 14" id="KW-0813">Transport</keyword>
<feature type="transmembrane region" description="Helical" evidence="16">
    <location>
        <begin position="67"/>
        <end position="87"/>
    </location>
</feature>
<comment type="caution">
    <text evidence="19">The sequence shown here is derived from an EMBL/GenBank/DDBJ whole genome shotgun (WGS) entry which is preliminary data.</text>
</comment>
<comment type="cofactor">
    <cofactor evidence="15">
        <name>Cu cation</name>
        <dbReference type="ChEBI" id="CHEBI:23378"/>
    </cofactor>
    <text evidence="15">Binds a copper A center.</text>
</comment>
<accession>A0A0D8HJB0</accession>
<feature type="transmembrane region" description="Helical" evidence="16">
    <location>
        <begin position="108"/>
        <end position="126"/>
    </location>
</feature>
<keyword evidence="7" id="KW-1278">Translocase</keyword>
<dbReference type="PANTHER" id="PTHR22888">
    <property type="entry name" value="CYTOCHROME C OXIDASE, SUBUNIT II"/>
    <property type="match status" value="1"/>
</dbReference>
<dbReference type="InterPro" id="IPR011759">
    <property type="entry name" value="Cyt_c_oxidase_su2_TM_dom"/>
</dbReference>
<keyword evidence="20" id="KW-1185">Reference proteome</keyword>
<evidence type="ECO:0000313" key="20">
    <source>
        <dbReference type="Proteomes" id="UP000032360"/>
    </source>
</evidence>
<evidence type="ECO:0000259" key="18">
    <source>
        <dbReference type="PROSITE" id="PS50999"/>
    </source>
</evidence>
<dbReference type="EC" id="7.1.1.9" evidence="15"/>
<evidence type="ECO:0000256" key="13">
    <source>
        <dbReference type="ARBA" id="ARBA00047816"/>
    </source>
</evidence>
<dbReference type="RefSeq" id="WP_052604889.1">
    <property type="nucleotide sequence ID" value="NZ_JXYS01000026.1"/>
</dbReference>
<evidence type="ECO:0000256" key="9">
    <source>
        <dbReference type="ARBA" id="ARBA00022989"/>
    </source>
</evidence>
<dbReference type="Gene3D" id="2.60.40.420">
    <property type="entry name" value="Cupredoxins - blue copper proteins"/>
    <property type="match status" value="1"/>
</dbReference>
<evidence type="ECO:0000256" key="5">
    <source>
        <dbReference type="ARBA" id="ARBA00022692"/>
    </source>
</evidence>
<dbReference type="SUPFAM" id="SSF49503">
    <property type="entry name" value="Cupredoxins"/>
    <property type="match status" value="1"/>
</dbReference>
<dbReference type="GO" id="GO:0005507">
    <property type="term" value="F:copper ion binding"/>
    <property type="evidence" value="ECO:0007669"/>
    <property type="project" value="InterPro"/>
</dbReference>
<dbReference type="InterPro" id="IPR014222">
    <property type="entry name" value="Cyt_c_oxidase_su2"/>
</dbReference>
<dbReference type="OrthoDB" id="9781261at2"/>
<dbReference type="Proteomes" id="UP000032360">
    <property type="component" value="Unassembled WGS sequence"/>
</dbReference>
<dbReference type="Pfam" id="PF02790">
    <property type="entry name" value="COX2_TM"/>
    <property type="match status" value="1"/>
</dbReference>
<evidence type="ECO:0000256" key="1">
    <source>
        <dbReference type="ARBA" id="ARBA00004141"/>
    </source>
</evidence>
<evidence type="ECO:0000256" key="12">
    <source>
        <dbReference type="ARBA" id="ARBA00024688"/>
    </source>
</evidence>
<dbReference type="PROSITE" id="PS50857">
    <property type="entry name" value="COX2_CUA"/>
    <property type="match status" value="1"/>
</dbReference>
<keyword evidence="6 15" id="KW-0479">Metal-binding</keyword>
<reference evidence="19 20" key="1">
    <citation type="submission" date="2015-01" db="EMBL/GenBank/DDBJ databases">
        <title>Draft genome of the acidophilic iron oxidizer Acidithrix ferrooxidans strain Py-F3.</title>
        <authorList>
            <person name="Poehlein A."/>
            <person name="Eisen S."/>
            <person name="Schloemann M."/>
            <person name="Johnson B.D."/>
            <person name="Daniel R."/>
            <person name="Muehling M."/>
        </authorList>
    </citation>
    <scope>NUCLEOTIDE SEQUENCE [LARGE SCALE GENOMIC DNA]</scope>
    <source>
        <strain evidence="19 20">Py-F3</strain>
    </source>
</reference>
<evidence type="ECO:0000256" key="7">
    <source>
        <dbReference type="ARBA" id="ARBA00022967"/>
    </source>
</evidence>
<dbReference type="Pfam" id="PF00116">
    <property type="entry name" value="COX2"/>
    <property type="match status" value="1"/>
</dbReference>
<dbReference type="InterPro" id="IPR036257">
    <property type="entry name" value="Cyt_c_oxidase_su2_TM_sf"/>
</dbReference>
<proteinExistence type="inferred from homology"/>
<dbReference type="GO" id="GO:0042773">
    <property type="term" value="P:ATP synthesis coupled electron transport"/>
    <property type="evidence" value="ECO:0007669"/>
    <property type="project" value="TreeGrafter"/>
</dbReference>
<evidence type="ECO:0000256" key="10">
    <source>
        <dbReference type="ARBA" id="ARBA00023008"/>
    </source>
</evidence>
<name>A0A0D8HJB0_9ACTN</name>
<evidence type="ECO:0000256" key="15">
    <source>
        <dbReference type="RuleBase" id="RU004024"/>
    </source>
</evidence>
<feature type="domain" description="Cytochrome oxidase subunit II copper A binding" evidence="17">
    <location>
        <begin position="138"/>
        <end position="255"/>
    </location>
</feature>
<dbReference type="AlphaFoldDB" id="A0A0D8HJB0"/>
<dbReference type="InterPro" id="IPR002429">
    <property type="entry name" value="CcO_II-like_C"/>
</dbReference>
<dbReference type="Gene3D" id="1.10.287.90">
    <property type="match status" value="1"/>
</dbReference>
<dbReference type="GO" id="GO:0005886">
    <property type="term" value="C:plasma membrane"/>
    <property type="evidence" value="ECO:0007669"/>
    <property type="project" value="UniProtKB-SubCell"/>
</dbReference>
<evidence type="ECO:0000256" key="14">
    <source>
        <dbReference type="RuleBase" id="RU000456"/>
    </source>
</evidence>
<feature type="transmembrane region" description="Helical" evidence="16">
    <location>
        <begin position="30"/>
        <end position="47"/>
    </location>
</feature>
<dbReference type="InterPro" id="IPR045187">
    <property type="entry name" value="CcO_II"/>
</dbReference>
<dbReference type="EMBL" id="JXYS01000026">
    <property type="protein sequence ID" value="KJF18018.1"/>
    <property type="molecule type" value="Genomic_DNA"/>
</dbReference>